<organism evidence="2 3">
    <name type="scientific">Megaselia scalaris</name>
    <name type="common">Humpbacked fly</name>
    <name type="synonym">Phora scalaris</name>
    <dbReference type="NCBI Taxonomy" id="36166"/>
    <lineage>
        <taxon>Eukaryota</taxon>
        <taxon>Metazoa</taxon>
        <taxon>Ecdysozoa</taxon>
        <taxon>Arthropoda</taxon>
        <taxon>Hexapoda</taxon>
        <taxon>Insecta</taxon>
        <taxon>Pterygota</taxon>
        <taxon>Neoptera</taxon>
        <taxon>Endopterygota</taxon>
        <taxon>Diptera</taxon>
        <taxon>Brachycera</taxon>
        <taxon>Muscomorpha</taxon>
        <taxon>Platypezoidea</taxon>
        <taxon>Phoridae</taxon>
        <taxon>Megaseliini</taxon>
        <taxon>Megaselia</taxon>
    </lineage>
</organism>
<dbReference type="EnsemblMetazoa" id="MESCA003610-RA">
    <property type="protein sequence ID" value="MESCA003610-PA"/>
    <property type="gene ID" value="MESCA003610"/>
</dbReference>
<dbReference type="GO" id="GO:0016746">
    <property type="term" value="F:acyltransferase activity"/>
    <property type="evidence" value="ECO:0007669"/>
    <property type="project" value="TreeGrafter"/>
</dbReference>
<dbReference type="EMBL" id="CAQQ02022616">
    <property type="status" value="NOT_ANNOTATED_CDS"/>
    <property type="molecule type" value="Genomic_DNA"/>
</dbReference>
<dbReference type="EMBL" id="CAQQ02022617">
    <property type="status" value="NOT_ANNOTATED_CDS"/>
    <property type="molecule type" value="Genomic_DNA"/>
</dbReference>
<feature type="compositionally biased region" description="Low complexity" evidence="1">
    <location>
        <begin position="94"/>
        <end position="107"/>
    </location>
</feature>
<proteinExistence type="predicted"/>
<protein>
    <recommendedName>
        <fullName evidence="4">Phospholipid/glycerol acyltransferase domain-containing protein</fullName>
    </recommendedName>
</protein>
<accession>T1GJG4</accession>
<dbReference type="EMBL" id="CAQQ02022614">
    <property type="status" value="NOT_ANNOTATED_CDS"/>
    <property type="molecule type" value="Genomic_DNA"/>
</dbReference>
<reference evidence="2" key="2">
    <citation type="submission" date="2015-06" db="UniProtKB">
        <authorList>
            <consortium name="EnsemblMetazoa"/>
        </authorList>
    </citation>
    <scope>IDENTIFICATION</scope>
</reference>
<dbReference type="GO" id="GO:0036149">
    <property type="term" value="P:phosphatidylinositol acyl-chain remodeling"/>
    <property type="evidence" value="ECO:0007669"/>
    <property type="project" value="TreeGrafter"/>
</dbReference>
<dbReference type="EMBL" id="CAQQ02022615">
    <property type="status" value="NOT_ANNOTATED_CDS"/>
    <property type="molecule type" value="Genomic_DNA"/>
</dbReference>
<dbReference type="HOGENOM" id="CLU_1808416_0_0_1"/>
<dbReference type="PANTHER" id="PTHR10983:SF2">
    <property type="entry name" value="ACYL-COA:LYSOPHOSPHATIDYLGLYCEROL ACYLTRANSFERASE 1"/>
    <property type="match status" value="1"/>
</dbReference>
<name>T1GJG4_MEGSC</name>
<feature type="compositionally biased region" description="Polar residues" evidence="1">
    <location>
        <begin position="83"/>
        <end position="93"/>
    </location>
</feature>
<dbReference type="AlphaFoldDB" id="T1GJG4"/>
<evidence type="ECO:0000313" key="3">
    <source>
        <dbReference type="Proteomes" id="UP000015102"/>
    </source>
</evidence>
<dbReference type="Proteomes" id="UP000015102">
    <property type="component" value="Unassembled WGS sequence"/>
</dbReference>
<evidence type="ECO:0000256" key="1">
    <source>
        <dbReference type="SAM" id="MobiDB-lite"/>
    </source>
</evidence>
<dbReference type="PANTHER" id="PTHR10983">
    <property type="entry name" value="1-ACYLGLYCEROL-3-PHOSPHATE ACYLTRANSFERASE-RELATED"/>
    <property type="match status" value="1"/>
</dbReference>
<evidence type="ECO:0000313" key="2">
    <source>
        <dbReference type="EnsemblMetazoa" id="MESCA003610-PA"/>
    </source>
</evidence>
<feature type="region of interest" description="Disordered" evidence="1">
    <location>
        <begin position="52"/>
        <end position="107"/>
    </location>
</feature>
<dbReference type="EMBL" id="CAQQ02022613">
    <property type="status" value="NOT_ANNOTATED_CDS"/>
    <property type="molecule type" value="Genomic_DNA"/>
</dbReference>
<reference evidence="3" key="1">
    <citation type="submission" date="2013-02" db="EMBL/GenBank/DDBJ databases">
        <authorList>
            <person name="Hughes D."/>
        </authorList>
    </citation>
    <scope>NUCLEOTIDE SEQUENCE</scope>
    <source>
        <strain>Durham</strain>
        <strain evidence="3">NC isolate 2 -- Noor lab</strain>
    </source>
</reference>
<feature type="compositionally biased region" description="Low complexity" evidence="1">
    <location>
        <begin position="66"/>
        <end position="82"/>
    </location>
</feature>
<keyword evidence="3" id="KW-1185">Reference proteome</keyword>
<evidence type="ECO:0008006" key="4">
    <source>
        <dbReference type="Google" id="ProtNLM"/>
    </source>
</evidence>
<dbReference type="STRING" id="36166.T1GJG4"/>
<dbReference type="GO" id="GO:0005783">
    <property type="term" value="C:endoplasmic reticulum"/>
    <property type="evidence" value="ECO:0007669"/>
    <property type="project" value="TreeGrafter"/>
</dbReference>
<sequence length="143" mass="15797">MVLFPEGGFLHKRRSVSQRYIEKMNLPPLEYVTLPRVGALKAIFDVMVSQNSPSNEERLGGSAGTNDQNPLLSPSSNNSDLLVTTTNSNHQIDSNLNSNSTSPTNSRTSDLLEYILDITIAYPDRKPVDLPNICLENEALFGF</sequence>